<organism evidence="7 8">
    <name type="scientific">Pontibacillus salipaludis</name>
    <dbReference type="NCBI Taxonomy" id="1697394"/>
    <lineage>
        <taxon>Bacteria</taxon>
        <taxon>Bacillati</taxon>
        <taxon>Bacillota</taxon>
        <taxon>Bacilli</taxon>
        <taxon>Bacillales</taxon>
        <taxon>Bacillaceae</taxon>
        <taxon>Pontibacillus</taxon>
    </lineage>
</organism>
<evidence type="ECO:0000313" key="8">
    <source>
        <dbReference type="Proteomes" id="UP000642571"/>
    </source>
</evidence>
<comment type="subcellular location">
    <subcellularLocation>
        <location evidence="1">Membrane</location>
        <topology evidence="1">Multi-pass membrane protein</topology>
    </subcellularLocation>
</comment>
<comment type="similarity">
    <text evidence="5">Belongs to the bacteriophage holin family. Cp-1 holin subfamily.</text>
</comment>
<accession>A0ABQ1PX60</accession>
<sequence>MDMMINSAKGVTATLSIVLSYLYGEWSVLLGALICFVTFDYVSGIMAAWHQGKLNAQVGFWGIPKKVMIFGMVAIAHVIDKVYLDQIGEPLALGEFKVSVMAATVLYYLVNEFVSITENLGKMGMPVPLPLKKAIEAFKDSSYSDKNKGA</sequence>
<gene>
    <name evidence="7" type="ORF">GCM10011389_11250</name>
</gene>
<dbReference type="NCBIfam" id="TIGR01593">
    <property type="entry name" value="holin_tox_secr"/>
    <property type="match status" value="1"/>
</dbReference>
<evidence type="ECO:0000313" key="7">
    <source>
        <dbReference type="EMBL" id="GGD05482.1"/>
    </source>
</evidence>
<dbReference type="RefSeq" id="WP_188651654.1">
    <property type="nucleotide sequence ID" value="NZ_BMIN01000003.1"/>
</dbReference>
<evidence type="ECO:0000256" key="6">
    <source>
        <dbReference type="SAM" id="Phobius"/>
    </source>
</evidence>
<evidence type="ECO:0000256" key="4">
    <source>
        <dbReference type="ARBA" id="ARBA00023136"/>
    </source>
</evidence>
<comment type="caution">
    <text evidence="7">The sequence shown here is derived from an EMBL/GenBank/DDBJ whole genome shotgun (WGS) entry which is preliminary data.</text>
</comment>
<feature type="transmembrane region" description="Helical" evidence="6">
    <location>
        <begin position="29"/>
        <end position="49"/>
    </location>
</feature>
<keyword evidence="2 6" id="KW-0812">Transmembrane</keyword>
<evidence type="ECO:0000256" key="3">
    <source>
        <dbReference type="ARBA" id="ARBA00022989"/>
    </source>
</evidence>
<name>A0ABQ1PX60_9BACI</name>
<keyword evidence="8" id="KW-1185">Reference proteome</keyword>
<dbReference type="EMBL" id="BMIN01000003">
    <property type="protein sequence ID" value="GGD05482.1"/>
    <property type="molecule type" value="Genomic_DNA"/>
</dbReference>
<protein>
    <recommendedName>
        <fullName evidence="9">Holin</fullName>
    </recommendedName>
</protein>
<evidence type="ECO:0000256" key="2">
    <source>
        <dbReference type="ARBA" id="ARBA00022692"/>
    </source>
</evidence>
<dbReference type="InterPro" id="IPR006480">
    <property type="entry name" value="Phage_holin_4_1"/>
</dbReference>
<dbReference type="Proteomes" id="UP000642571">
    <property type="component" value="Unassembled WGS sequence"/>
</dbReference>
<feature type="transmembrane region" description="Helical" evidence="6">
    <location>
        <begin position="58"/>
        <end position="79"/>
    </location>
</feature>
<evidence type="ECO:0008006" key="9">
    <source>
        <dbReference type="Google" id="ProtNLM"/>
    </source>
</evidence>
<reference evidence="8" key="1">
    <citation type="journal article" date="2019" name="Int. J. Syst. Evol. Microbiol.">
        <title>The Global Catalogue of Microorganisms (GCM) 10K type strain sequencing project: providing services to taxonomists for standard genome sequencing and annotation.</title>
        <authorList>
            <consortium name="The Broad Institute Genomics Platform"/>
            <consortium name="The Broad Institute Genome Sequencing Center for Infectious Disease"/>
            <person name="Wu L."/>
            <person name="Ma J."/>
        </authorList>
    </citation>
    <scope>NUCLEOTIDE SEQUENCE [LARGE SCALE GENOMIC DNA]</scope>
    <source>
        <strain evidence="8">CGMCC 1.15353</strain>
    </source>
</reference>
<evidence type="ECO:0000256" key="5">
    <source>
        <dbReference type="ARBA" id="ARBA00023600"/>
    </source>
</evidence>
<evidence type="ECO:0000256" key="1">
    <source>
        <dbReference type="ARBA" id="ARBA00004141"/>
    </source>
</evidence>
<keyword evidence="4 6" id="KW-0472">Membrane</keyword>
<dbReference type="Pfam" id="PF05105">
    <property type="entry name" value="Phage_holin_4_1"/>
    <property type="match status" value="1"/>
</dbReference>
<keyword evidence="3 6" id="KW-1133">Transmembrane helix</keyword>
<proteinExistence type="inferred from homology"/>